<keyword evidence="3" id="KW-0812">Transmembrane</keyword>
<dbReference type="InterPro" id="IPR036236">
    <property type="entry name" value="Znf_C2H2_sf"/>
</dbReference>
<dbReference type="CDD" id="cd16461">
    <property type="entry name" value="RING-H2_EL5-like"/>
    <property type="match status" value="1"/>
</dbReference>
<accession>A0A4S4DM69</accession>
<evidence type="ECO:0000256" key="2">
    <source>
        <dbReference type="SAM" id="MobiDB-lite"/>
    </source>
</evidence>
<dbReference type="Gene3D" id="3.30.40.10">
    <property type="entry name" value="Zinc/RING finger domain, C3HC4 (zinc finger)"/>
    <property type="match status" value="1"/>
</dbReference>
<proteinExistence type="predicted"/>
<feature type="domain" description="RING-type" evidence="4">
    <location>
        <begin position="121"/>
        <end position="163"/>
    </location>
</feature>
<keyword evidence="1" id="KW-0863">Zinc-finger</keyword>
<dbReference type="InterPro" id="IPR013083">
    <property type="entry name" value="Znf_RING/FYVE/PHD"/>
</dbReference>
<dbReference type="PANTHER" id="PTHR46592">
    <property type="entry name" value="RING-H2 FINGER PROTEIN ATL67"/>
    <property type="match status" value="1"/>
</dbReference>
<dbReference type="SUPFAM" id="SSF57667">
    <property type="entry name" value="beta-beta-alpha zinc fingers"/>
    <property type="match status" value="1"/>
</dbReference>
<dbReference type="Gene3D" id="3.30.160.60">
    <property type="entry name" value="Classic Zinc Finger"/>
    <property type="match status" value="1"/>
</dbReference>
<dbReference type="SMART" id="SM00184">
    <property type="entry name" value="RING"/>
    <property type="match status" value="1"/>
</dbReference>
<dbReference type="GO" id="GO:0008270">
    <property type="term" value="F:zinc ion binding"/>
    <property type="evidence" value="ECO:0007669"/>
    <property type="project" value="UniProtKB-KW"/>
</dbReference>
<name>A0A4S4DM69_CAMSN</name>
<dbReference type="AlphaFoldDB" id="A0A4S4DM69"/>
<feature type="transmembrane region" description="Helical" evidence="3">
    <location>
        <begin position="15"/>
        <end position="40"/>
    </location>
</feature>
<sequence>MSTADPPESATGVGLGYGIAIAVSLLVLVSTIMFVSYACVRVKSGAIRSGRGRHDGDDGGEPPHHTITTTTTTLTSLPGEATNIIRAEVLGLEKPMIESYYPKTVLGESKRLPRPDEGPSCCICLSEYKPKDTIRWVPECNHCFHAHCIDEWLRMSATCPICRNSPAPSPTPTPLSELRLVIHLRSNLGAIGNFDFEISKLHRLHHLHRRGDQAPSSTKRTSPEIPRILQRFTEKLSDENLQNLTEVVEEFMVKPSNSSVAGIKRKFEASVTKCGDGTPSVNVGKEIQKEWSCALCHVTVTCEQLLQEHLKGMMHKAKERALWESNTKVNNNANNSNQLVVPMPVPSGHMKPNLDGHRDGNHEKMNDMDNVANVVQQKANLEKINGGAKE</sequence>
<protein>
    <recommendedName>
        <fullName evidence="4">RING-type domain-containing protein</fullName>
    </recommendedName>
</protein>
<dbReference type="Proteomes" id="UP000306102">
    <property type="component" value="Unassembled WGS sequence"/>
</dbReference>
<keyword evidence="1" id="KW-0479">Metal-binding</keyword>
<dbReference type="SUPFAM" id="SSF57850">
    <property type="entry name" value="RING/U-box"/>
    <property type="match status" value="1"/>
</dbReference>
<reference evidence="5 6" key="1">
    <citation type="journal article" date="2018" name="Proc. Natl. Acad. Sci. U.S.A.">
        <title>Draft genome sequence of Camellia sinensis var. sinensis provides insights into the evolution of the tea genome and tea quality.</title>
        <authorList>
            <person name="Wei C."/>
            <person name="Yang H."/>
            <person name="Wang S."/>
            <person name="Zhao J."/>
            <person name="Liu C."/>
            <person name="Gao L."/>
            <person name="Xia E."/>
            <person name="Lu Y."/>
            <person name="Tai Y."/>
            <person name="She G."/>
            <person name="Sun J."/>
            <person name="Cao H."/>
            <person name="Tong W."/>
            <person name="Gao Q."/>
            <person name="Li Y."/>
            <person name="Deng W."/>
            <person name="Jiang X."/>
            <person name="Wang W."/>
            <person name="Chen Q."/>
            <person name="Zhang S."/>
            <person name="Li H."/>
            <person name="Wu J."/>
            <person name="Wang P."/>
            <person name="Li P."/>
            <person name="Shi C."/>
            <person name="Zheng F."/>
            <person name="Jian J."/>
            <person name="Huang B."/>
            <person name="Shan D."/>
            <person name="Shi M."/>
            <person name="Fang C."/>
            <person name="Yue Y."/>
            <person name="Li F."/>
            <person name="Li D."/>
            <person name="Wei S."/>
            <person name="Han B."/>
            <person name="Jiang C."/>
            <person name="Yin Y."/>
            <person name="Xia T."/>
            <person name="Zhang Z."/>
            <person name="Bennetzen J.L."/>
            <person name="Zhao S."/>
            <person name="Wan X."/>
        </authorList>
    </citation>
    <scope>NUCLEOTIDE SEQUENCE [LARGE SCALE GENOMIC DNA]</scope>
    <source>
        <strain evidence="6">cv. Shuchazao</strain>
        <tissue evidence="5">Leaf</tissue>
    </source>
</reference>
<keyword evidence="3" id="KW-0472">Membrane</keyword>
<feature type="region of interest" description="Disordered" evidence="2">
    <location>
        <begin position="50"/>
        <end position="70"/>
    </location>
</feature>
<dbReference type="GO" id="GO:0016740">
    <property type="term" value="F:transferase activity"/>
    <property type="evidence" value="ECO:0007669"/>
    <property type="project" value="InterPro"/>
</dbReference>
<dbReference type="PANTHER" id="PTHR46592:SF14">
    <property type="entry name" value="RING-TYPE DOMAIN-CONTAINING PROTEIN"/>
    <property type="match status" value="1"/>
</dbReference>
<dbReference type="Pfam" id="PF13639">
    <property type="entry name" value="zf-RING_2"/>
    <property type="match status" value="1"/>
</dbReference>
<evidence type="ECO:0000256" key="1">
    <source>
        <dbReference type="PROSITE-ProRule" id="PRU00175"/>
    </source>
</evidence>
<keyword evidence="1" id="KW-0862">Zinc</keyword>
<dbReference type="EMBL" id="SDRB02011023">
    <property type="protein sequence ID" value="THG03186.1"/>
    <property type="molecule type" value="Genomic_DNA"/>
</dbReference>
<dbReference type="PROSITE" id="PS00028">
    <property type="entry name" value="ZINC_FINGER_C2H2_1"/>
    <property type="match status" value="1"/>
</dbReference>
<dbReference type="InterPro" id="IPR013087">
    <property type="entry name" value="Znf_C2H2_type"/>
</dbReference>
<dbReference type="GO" id="GO:0016567">
    <property type="term" value="P:protein ubiquitination"/>
    <property type="evidence" value="ECO:0007669"/>
    <property type="project" value="InterPro"/>
</dbReference>
<dbReference type="Pfam" id="PF12874">
    <property type="entry name" value="zf-met"/>
    <property type="match status" value="1"/>
</dbReference>
<evidence type="ECO:0000259" key="4">
    <source>
        <dbReference type="PROSITE" id="PS50089"/>
    </source>
</evidence>
<dbReference type="InterPro" id="IPR044289">
    <property type="entry name" value="ATL67-70"/>
</dbReference>
<dbReference type="InterPro" id="IPR001841">
    <property type="entry name" value="Znf_RING"/>
</dbReference>
<keyword evidence="3" id="KW-1133">Transmembrane helix</keyword>
<keyword evidence="6" id="KW-1185">Reference proteome</keyword>
<comment type="caution">
    <text evidence="5">The sequence shown here is derived from an EMBL/GenBank/DDBJ whole genome shotgun (WGS) entry which is preliminary data.</text>
</comment>
<evidence type="ECO:0000313" key="5">
    <source>
        <dbReference type="EMBL" id="THG03186.1"/>
    </source>
</evidence>
<gene>
    <name evidence="5" type="ORF">TEA_003568</name>
</gene>
<feature type="compositionally biased region" description="Basic and acidic residues" evidence="2">
    <location>
        <begin position="52"/>
        <end position="64"/>
    </location>
</feature>
<dbReference type="PROSITE" id="PS50089">
    <property type="entry name" value="ZF_RING_2"/>
    <property type="match status" value="1"/>
</dbReference>
<organism evidence="5 6">
    <name type="scientific">Camellia sinensis var. sinensis</name>
    <name type="common">China tea</name>
    <dbReference type="NCBI Taxonomy" id="542762"/>
    <lineage>
        <taxon>Eukaryota</taxon>
        <taxon>Viridiplantae</taxon>
        <taxon>Streptophyta</taxon>
        <taxon>Embryophyta</taxon>
        <taxon>Tracheophyta</taxon>
        <taxon>Spermatophyta</taxon>
        <taxon>Magnoliopsida</taxon>
        <taxon>eudicotyledons</taxon>
        <taxon>Gunneridae</taxon>
        <taxon>Pentapetalae</taxon>
        <taxon>asterids</taxon>
        <taxon>Ericales</taxon>
        <taxon>Theaceae</taxon>
        <taxon>Camellia</taxon>
    </lineage>
</organism>
<evidence type="ECO:0000313" key="6">
    <source>
        <dbReference type="Proteomes" id="UP000306102"/>
    </source>
</evidence>
<evidence type="ECO:0000256" key="3">
    <source>
        <dbReference type="SAM" id="Phobius"/>
    </source>
</evidence>